<gene>
    <name evidence="2" type="ORF">DFR69_101251</name>
</gene>
<evidence type="ECO:0000313" key="3">
    <source>
        <dbReference type="Proteomes" id="UP000246410"/>
    </source>
</evidence>
<organism evidence="2 3">
    <name type="scientific">Nocardia neocaledoniensis</name>
    <dbReference type="NCBI Taxonomy" id="236511"/>
    <lineage>
        <taxon>Bacteria</taxon>
        <taxon>Bacillati</taxon>
        <taxon>Actinomycetota</taxon>
        <taxon>Actinomycetes</taxon>
        <taxon>Mycobacteriales</taxon>
        <taxon>Nocardiaceae</taxon>
        <taxon>Nocardia</taxon>
    </lineage>
</organism>
<dbReference type="Proteomes" id="UP000246410">
    <property type="component" value="Unassembled WGS sequence"/>
</dbReference>
<feature type="domain" description="Coenzyme Q-binding protein COQ10 START" evidence="1">
    <location>
        <begin position="15"/>
        <end position="136"/>
    </location>
</feature>
<dbReference type="InterPro" id="IPR005031">
    <property type="entry name" value="COQ10_START"/>
</dbReference>
<dbReference type="SUPFAM" id="SSF55961">
    <property type="entry name" value="Bet v1-like"/>
    <property type="match status" value="1"/>
</dbReference>
<dbReference type="AlphaFoldDB" id="A0A317P1B9"/>
<protein>
    <submittedName>
        <fullName evidence="2">Ribosome-associated toxin RatA of RatAB toxin-antitoxin module</fullName>
    </submittedName>
</protein>
<keyword evidence="3" id="KW-1185">Reference proteome</keyword>
<comment type="caution">
    <text evidence="2">The sequence shown here is derived from an EMBL/GenBank/DDBJ whole genome shotgun (WGS) entry which is preliminary data.</text>
</comment>
<reference evidence="2 3" key="1">
    <citation type="submission" date="2018-05" db="EMBL/GenBank/DDBJ databases">
        <title>Genomic Encyclopedia of Type Strains, Phase IV (KMG-IV): sequencing the most valuable type-strain genomes for metagenomic binning, comparative biology and taxonomic classification.</title>
        <authorList>
            <person name="Goeker M."/>
        </authorList>
    </citation>
    <scope>NUCLEOTIDE SEQUENCE [LARGE SCALE GENOMIC DNA]</scope>
    <source>
        <strain evidence="2 3">DSM 44717</strain>
    </source>
</reference>
<dbReference type="Pfam" id="PF03364">
    <property type="entry name" value="Polyketide_cyc"/>
    <property type="match status" value="1"/>
</dbReference>
<name>A0A317P1B9_9NOCA</name>
<dbReference type="Gene3D" id="3.30.530.20">
    <property type="match status" value="1"/>
</dbReference>
<evidence type="ECO:0000313" key="2">
    <source>
        <dbReference type="EMBL" id="PWV80915.1"/>
    </source>
</evidence>
<proteinExistence type="predicted"/>
<evidence type="ECO:0000259" key="1">
    <source>
        <dbReference type="Pfam" id="PF03364"/>
    </source>
</evidence>
<dbReference type="EMBL" id="QGTL01000001">
    <property type="protein sequence ID" value="PWV80915.1"/>
    <property type="molecule type" value="Genomic_DNA"/>
</dbReference>
<dbReference type="InterPro" id="IPR023393">
    <property type="entry name" value="START-like_dom_sf"/>
</dbReference>
<sequence length="147" mass="16168">MPTVSLSRRIENIDADIVFTQLKDLDSYPEIADGVQKVEVRWDADGAAATSDWEVKFRDGALRWTERDFFDAEARTYSFTQVAGDLVAFEGRWQVQADGADTVVSFAAEFDLGMPSLAAMLDPIAGRALHDNIEELMTAISSSVSVS</sequence>
<dbReference type="RefSeq" id="WP_110035532.1">
    <property type="nucleotide sequence ID" value="NZ_JARWQV010000255.1"/>
</dbReference>
<accession>A0A317P1B9</accession>